<dbReference type="Pfam" id="PF00924">
    <property type="entry name" value="MS_channel_2nd"/>
    <property type="match status" value="1"/>
</dbReference>
<feature type="transmembrane region" description="Helical" evidence="13">
    <location>
        <begin position="258"/>
        <end position="278"/>
    </location>
</feature>
<evidence type="ECO:0000256" key="6">
    <source>
        <dbReference type="ARBA" id="ARBA00022967"/>
    </source>
</evidence>
<evidence type="ECO:0000256" key="9">
    <source>
        <dbReference type="ARBA" id="ARBA00023303"/>
    </source>
</evidence>
<evidence type="ECO:0000256" key="5">
    <source>
        <dbReference type="ARBA" id="ARBA00022692"/>
    </source>
</evidence>
<protein>
    <recommendedName>
        <fullName evidence="11">Mechanosensitive ion channel protein</fullName>
    </recommendedName>
</protein>
<dbReference type="InterPro" id="IPR002048">
    <property type="entry name" value="EF_hand_dom"/>
</dbReference>
<feature type="transmembrane region" description="Helical" evidence="13">
    <location>
        <begin position="483"/>
        <end position="501"/>
    </location>
</feature>
<proteinExistence type="inferred from homology"/>
<dbReference type="GO" id="GO:0005789">
    <property type="term" value="C:endoplasmic reticulum membrane"/>
    <property type="evidence" value="ECO:0007669"/>
    <property type="project" value="UniProtKB-SubCell"/>
</dbReference>
<feature type="transmembrane region" description="Helical" evidence="13">
    <location>
        <begin position="132"/>
        <end position="154"/>
    </location>
</feature>
<evidence type="ECO:0000256" key="12">
    <source>
        <dbReference type="SAM" id="MobiDB-lite"/>
    </source>
</evidence>
<evidence type="ECO:0000259" key="14">
    <source>
        <dbReference type="PROSITE" id="PS50222"/>
    </source>
</evidence>
<dbReference type="AlphaFoldDB" id="A0AA39YG05"/>
<keyword evidence="3" id="KW-0109">Calcium transport</keyword>
<dbReference type="GO" id="GO:0005509">
    <property type="term" value="F:calcium ion binding"/>
    <property type="evidence" value="ECO:0007669"/>
    <property type="project" value="InterPro"/>
</dbReference>
<dbReference type="GO" id="GO:0006874">
    <property type="term" value="P:intracellular calcium ion homeostasis"/>
    <property type="evidence" value="ECO:0007669"/>
    <property type="project" value="TreeGrafter"/>
</dbReference>
<keyword evidence="8 11" id="KW-0472">Membrane</keyword>
<feature type="transmembrane region" description="Helical" evidence="13">
    <location>
        <begin position="221"/>
        <end position="238"/>
    </location>
</feature>
<dbReference type="PANTHER" id="PTHR31323:SF15">
    <property type="entry name" value="MECHANOSENSITIVE ION CHANNEL PROTEIN MSY1"/>
    <property type="match status" value="1"/>
</dbReference>
<evidence type="ECO:0000256" key="13">
    <source>
        <dbReference type="SAM" id="Phobius"/>
    </source>
</evidence>
<accession>A0AA39YG05</accession>
<keyword evidence="3" id="KW-0813">Transport</keyword>
<evidence type="ECO:0000256" key="8">
    <source>
        <dbReference type="ARBA" id="ARBA00023136"/>
    </source>
</evidence>
<dbReference type="PIRSF" id="PIRSF017209">
    <property type="entry name" value="Memb_At2g17000_prd"/>
    <property type="match status" value="1"/>
</dbReference>
<evidence type="ECO:0000313" key="15">
    <source>
        <dbReference type="EMBL" id="KAK0651699.1"/>
    </source>
</evidence>
<dbReference type="InterPro" id="IPR016688">
    <property type="entry name" value="MscS-like_plants/fungi"/>
</dbReference>
<organism evidence="15 16">
    <name type="scientific">Cercophora newfieldiana</name>
    <dbReference type="NCBI Taxonomy" id="92897"/>
    <lineage>
        <taxon>Eukaryota</taxon>
        <taxon>Fungi</taxon>
        <taxon>Dikarya</taxon>
        <taxon>Ascomycota</taxon>
        <taxon>Pezizomycotina</taxon>
        <taxon>Sordariomycetes</taxon>
        <taxon>Sordariomycetidae</taxon>
        <taxon>Sordariales</taxon>
        <taxon>Lasiosphaeriaceae</taxon>
        <taxon>Cercophora</taxon>
    </lineage>
</organism>
<dbReference type="InterPro" id="IPR023408">
    <property type="entry name" value="MscS_beta-dom_sf"/>
</dbReference>
<dbReference type="FunFam" id="1.10.238.10:FF:000345">
    <property type="entry name" value="Mechanosensitive ion channel protein"/>
    <property type="match status" value="1"/>
</dbReference>
<comment type="catalytic activity">
    <reaction evidence="10">
        <text>Ca(2+)(in) = Ca(2+)(out)</text>
        <dbReference type="Rhea" id="RHEA:29671"/>
        <dbReference type="ChEBI" id="CHEBI:29108"/>
    </reaction>
</comment>
<dbReference type="SUPFAM" id="SSF50182">
    <property type="entry name" value="Sm-like ribonucleoproteins"/>
    <property type="match status" value="1"/>
</dbReference>
<keyword evidence="9" id="KW-0407">Ion channel</keyword>
<comment type="similarity">
    <text evidence="2 11">Belongs to the MscS (TC 1.A.23) family.</text>
</comment>
<dbReference type="PANTHER" id="PTHR31323">
    <property type="entry name" value="MECHANOSENSITIVE ION CHANNEL PROTEIN MSY2"/>
    <property type="match status" value="1"/>
</dbReference>
<feature type="region of interest" description="Disordered" evidence="12">
    <location>
        <begin position="804"/>
        <end position="832"/>
    </location>
</feature>
<feature type="region of interest" description="Disordered" evidence="12">
    <location>
        <begin position="720"/>
        <end position="746"/>
    </location>
</feature>
<keyword evidence="7 13" id="KW-1133">Transmembrane helix</keyword>
<evidence type="ECO:0000256" key="3">
    <source>
        <dbReference type="ARBA" id="ARBA00022568"/>
    </source>
</evidence>
<gene>
    <name evidence="15" type="ORF">B0T16DRAFT_503949</name>
</gene>
<keyword evidence="3" id="KW-0406">Ion transport</keyword>
<dbReference type="InterPro" id="IPR006685">
    <property type="entry name" value="MscS_channel_2nd"/>
</dbReference>
<evidence type="ECO:0000256" key="4">
    <source>
        <dbReference type="ARBA" id="ARBA00022673"/>
    </source>
</evidence>
<keyword evidence="4" id="KW-0107">Calcium channel</keyword>
<feature type="region of interest" description="Disordered" evidence="12">
    <location>
        <begin position="75"/>
        <end position="94"/>
    </location>
</feature>
<dbReference type="Proteomes" id="UP001174936">
    <property type="component" value="Unassembled WGS sequence"/>
</dbReference>
<dbReference type="EMBL" id="JAULSV010000002">
    <property type="protein sequence ID" value="KAK0651699.1"/>
    <property type="molecule type" value="Genomic_DNA"/>
</dbReference>
<keyword evidence="3" id="KW-0106">Calcium</keyword>
<comment type="caution">
    <text evidence="15">The sequence shown here is derived from an EMBL/GenBank/DDBJ whole genome shotgun (WGS) entry which is preliminary data.</text>
</comment>
<keyword evidence="11" id="KW-0256">Endoplasmic reticulum</keyword>
<keyword evidence="6" id="KW-1278">Translocase</keyword>
<dbReference type="GO" id="GO:0005262">
    <property type="term" value="F:calcium channel activity"/>
    <property type="evidence" value="ECO:0007669"/>
    <property type="project" value="UniProtKB-KW"/>
</dbReference>
<feature type="compositionally biased region" description="Polar residues" evidence="12">
    <location>
        <begin position="724"/>
        <end position="735"/>
    </location>
</feature>
<keyword evidence="16" id="KW-1185">Reference proteome</keyword>
<name>A0AA39YG05_9PEZI</name>
<evidence type="ECO:0000256" key="10">
    <source>
        <dbReference type="ARBA" id="ARBA00036634"/>
    </source>
</evidence>
<dbReference type="Gene3D" id="2.30.30.60">
    <property type="match status" value="1"/>
</dbReference>
<keyword evidence="5 13" id="KW-0812">Transmembrane</keyword>
<feature type="domain" description="EF-hand" evidence="14">
    <location>
        <begin position="427"/>
        <end position="462"/>
    </location>
</feature>
<evidence type="ECO:0000256" key="7">
    <source>
        <dbReference type="ARBA" id="ARBA00022989"/>
    </source>
</evidence>
<dbReference type="Pfam" id="PF25886">
    <property type="entry name" value="Msy1"/>
    <property type="match status" value="1"/>
</dbReference>
<reference evidence="15" key="1">
    <citation type="submission" date="2023-06" db="EMBL/GenBank/DDBJ databases">
        <title>Genome-scale phylogeny and comparative genomics of the fungal order Sordariales.</title>
        <authorList>
            <consortium name="Lawrence Berkeley National Laboratory"/>
            <person name="Hensen N."/>
            <person name="Bonometti L."/>
            <person name="Westerberg I."/>
            <person name="Brannstrom I.O."/>
            <person name="Guillou S."/>
            <person name="Cros-Aarteil S."/>
            <person name="Calhoun S."/>
            <person name="Haridas S."/>
            <person name="Kuo A."/>
            <person name="Mondo S."/>
            <person name="Pangilinan J."/>
            <person name="Riley R."/>
            <person name="Labutti K."/>
            <person name="Andreopoulos B."/>
            <person name="Lipzen A."/>
            <person name="Chen C."/>
            <person name="Yanf M."/>
            <person name="Daum C."/>
            <person name="Ng V."/>
            <person name="Clum A."/>
            <person name="Steindorff A."/>
            <person name="Ohm R."/>
            <person name="Martin F."/>
            <person name="Silar P."/>
            <person name="Natvig D."/>
            <person name="Lalanne C."/>
            <person name="Gautier V."/>
            <person name="Ament-Velasquez S.L."/>
            <person name="Kruys A."/>
            <person name="Hutchinson M.I."/>
            <person name="Powell A.J."/>
            <person name="Barry K."/>
            <person name="Miller A.N."/>
            <person name="Grigoriev I.V."/>
            <person name="Debuchy R."/>
            <person name="Gladieux P."/>
            <person name="Thoren M.H."/>
            <person name="Johannesson H."/>
        </authorList>
    </citation>
    <scope>NUCLEOTIDE SEQUENCE</scope>
    <source>
        <strain evidence="15">SMH2532-1</strain>
    </source>
</reference>
<evidence type="ECO:0000256" key="2">
    <source>
        <dbReference type="ARBA" id="ARBA00008017"/>
    </source>
</evidence>
<dbReference type="InterPro" id="IPR010920">
    <property type="entry name" value="LSM_dom_sf"/>
</dbReference>
<evidence type="ECO:0000313" key="16">
    <source>
        <dbReference type="Proteomes" id="UP001174936"/>
    </source>
</evidence>
<dbReference type="PROSITE" id="PS50222">
    <property type="entry name" value="EF_HAND_2"/>
    <property type="match status" value="1"/>
</dbReference>
<comment type="subcellular location">
    <subcellularLocation>
        <location evidence="1">Endomembrane system</location>
        <topology evidence="1">Multi-pass membrane protein</topology>
    </subcellularLocation>
    <subcellularLocation>
        <location evidence="11">Endoplasmic reticulum membrane</location>
    </subcellularLocation>
</comment>
<evidence type="ECO:0000256" key="11">
    <source>
        <dbReference type="PIRNR" id="PIRNR017209"/>
    </source>
</evidence>
<feature type="transmembrane region" description="Helical" evidence="13">
    <location>
        <begin position="174"/>
        <end position="200"/>
    </location>
</feature>
<dbReference type="InterPro" id="IPR058650">
    <property type="entry name" value="Msy1/2-like"/>
</dbReference>
<sequence length="832" mass="94123">MATTPMSPNLRPRRPELHVQVPSYESQNMNEQAAARHDHNFLDAHMAISPIESREVANRLNDDLELLRAERMVSHQEHSSRHSRMRSHQEKQEDVFHNESAPAATVISTPKKKTWLTKLWASIKKFPRVLRYIFYALPAAAILLVPIFLDLFAYDHDTPPVGGDGGVELLWFGIWLEIVWISLWATRIVASIMPFMFAFFASTAGSSNDKKWRDIGRHLELPTALFLWLLGILVSYHPVLDAHKEAPDGGGPPPDIPWIGIVFKVIIAIFTLATLNLVEKILIQWIATSFHLRTYSHRIRENQMMIDFMVVLFEYAKTRIEAQDPVWDSSVTAGYSTAPHTAGMRTPMKTMKENARQAWSKVGGAATRMAGDFTGRRILEGDHPRKVVLELLRNTRSSYTLARVFYRTFVKPEMSTISLEDIMPAFGSNEEAEACFGNFDKDLNGDISMEELELVCNEIHLEKKAIAASLKDLDSVIKKLDEVFMFIIVIIVVIVFISIISNSAASALMSAGSVVLGLSWLLQATAQEFLQSIIFVFVKHPFDVGDRVTIYGSTGASMMGDDYYVIEVSLLYTEFKKMQGHVVQAPNSLLNTLFILNQRRSESLADPINLKLKFGTTEAQIEELKDRMLAFCLQNKRDYEPRILSEVQTIDEVYSVTMNIIFFHKGNYQNELLRLSRHNKFAVELMHQMHDMGIEGPRVVQPGGNREMPVYWQQVQPPPAYRSPTATKTTSQTVPEVQASPPVVRRRRGNSMAAVVEAGMDFQDIYRNRRADGNMVRLASVSPGERSERDAGLDERLERLDRISSRGSVSTRRGWGRRGTHTKEETSGGDVV</sequence>
<evidence type="ECO:0000256" key="1">
    <source>
        <dbReference type="ARBA" id="ARBA00004127"/>
    </source>
</evidence>